<reference evidence="5 6" key="1">
    <citation type="journal article" date="2016" name="Nat. Commun.">
        <title>Thousands of microbial genomes shed light on interconnected biogeochemical processes in an aquifer system.</title>
        <authorList>
            <person name="Anantharaman K."/>
            <person name="Brown C.T."/>
            <person name="Hug L.A."/>
            <person name="Sharon I."/>
            <person name="Castelle C.J."/>
            <person name="Probst A.J."/>
            <person name="Thomas B.C."/>
            <person name="Singh A."/>
            <person name="Wilkins M.J."/>
            <person name="Karaoz U."/>
            <person name="Brodie E.L."/>
            <person name="Williams K.H."/>
            <person name="Hubbard S.S."/>
            <person name="Banfield J.F."/>
        </authorList>
    </citation>
    <scope>NUCLEOTIDE SEQUENCE [LARGE SCALE GENOMIC DNA]</scope>
</reference>
<dbReference type="InterPro" id="IPR005822">
    <property type="entry name" value="Ribosomal_uL13"/>
</dbReference>
<dbReference type="CDD" id="cd00392">
    <property type="entry name" value="Ribosomal_L13"/>
    <property type="match status" value="1"/>
</dbReference>
<organism evidence="5 6">
    <name type="scientific">Candidatus Kuenenbacteria bacterium RIFCSPHIGHO2_02_FULL_39_13</name>
    <dbReference type="NCBI Taxonomy" id="1798561"/>
    <lineage>
        <taxon>Bacteria</taxon>
        <taxon>Candidatus Kueneniibacteriota</taxon>
    </lineage>
</organism>
<dbReference type="GO" id="GO:1990904">
    <property type="term" value="C:ribonucleoprotein complex"/>
    <property type="evidence" value="ECO:0007669"/>
    <property type="project" value="UniProtKB-KW"/>
</dbReference>
<evidence type="ECO:0000313" key="5">
    <source>
        <dbReference type="EMBL" id="OGG86993.1"/>
    </source>
</evidence>
<dbReference type="Proteomes" id="UP000179136">
    <property type="component" value="Unassembled WGS sequence"/>
</dbReference>
<dbReference type="GO" id="GO:0017148">
    <property type="term" value="P:negative regulation of translation"/>
    <property type="evidence" value="ECO:0007669"/>
    <property type="project" value="TreeGrafter"/>
</dbReference>
<dbReference type="GO" id="GO:0003735">
    <property type="term" value="F:structural constituent of ribosome"/>
    <property type="evidence" value="ECO:0007669"/>
    <property type="project" value="InterPro"/>
</dbReference>
<dbReference type="HAMAP" id="MF_01366">
    <property type="entry name" value="Ribosomal_uL13"/>
    <property type="match status" value="1"/>
</dbReference>
<evidence type="ECO:0000256" key="3">
    <source>
        <dbReference type="ARBA" id="ARBA00023274"/>
    </source>
</evidence>
<evidence type="ECO:0000256" key="2">
    <source>
        <dbReference type="ARBA" id="ARBA00022980"/>
    </source>
</evidence>
<comment type="subunit">
    <text evidence="4">Part of the 50S ribosomal subunit.</text>
</comment>
<sequence length="116" mass="13099">MQRQEHKLDASNIPLGRLASKIALLLRGKNKPDFTPQLDQGDAVIVENIAKIKITGNKLTNKIYYSSSRHPGGLKKIKLKDLIDKKGHAEVLRRAVHGMLPNNKLRQEMLKRLTIT</sequence>
<dbReference type="STRING" id="1798561.A3B87_03405"/>
<dbReference type="PANTHER" id="PTHR11545">
    <property type="entry name" value="RIBOSOMAL PROTEIN L13"/>
    <property type="match status" value="1"/>
</dbReference>
<name>A0A1F6FMA3_9BACT</name>
<protein>
    <recommendedName>
        <fullName evidence="4">Large ribosomal subunit protein uL13</fullName>
    </recommendedName>
</protein>
<proteinExistence type="inferred from homology"/>
<dbReference type="PIRSF" id="PIRSF002181">
    <property type="entry name" value="Ribosomal_L13"/>
    <property type="match status" value="1"/>
</dbReference>
<dbReference type="AlphaFoldDB" id="A0A1F6FMA3"/>
<dbReference type="InterPro" id="IPR005823">
    <property type="entry name" value="Ribosomal_uL13_bac-type"/>
</dbReference>
<accession>A0A1F6FMA3</accession>
<comment type="function">
    <text evidence="4">This protein is one of the early assembly proteins of the 50S ribosomal subunit, although it is not seen to bind rRNA by itself. It is important during the early stages of 50S assembly.</text>
</comment>
<dbReference type="SUPFAM" id="SSF52161">
    <property type="entry name" value="Ribosomal protein L13"/>
    <property type="match status" value="1"/>
</dbReference>
<gene>
    <name evidence="4" type="primary">rplM</name>
    <name evidence="5" type="ORF">A3B87_03405</name>
</gene>
<dbReference type="Gene3D" id="3.90.1180.10">
    <property type="entry name" value="Ribosomal protein L13"/>
    <property type="match status" value="1"/>
</dbReference>
<comment type="caution">
    <text evidence="5">The sequence shown here is derived from an EMBL/GenBank/DDBJ whole genome shotgun (WGS) entry which is preliminary data.</text>
</comment>
<dbReference type="GO" id="GO:0005840">
    <property type="term" value="C:ribosome"/>
    <property type="evidence" value="ECO:0007669"/>
    <property type="project" value="UniProtKB-KW"/>
</dbReference>
<dbReference type="PANTHER" id="PTHR11545:SF2">
    <property type="entry name" value="LARGE RIBOSOMAL SUBUNIT PROTEIN UL13M"/>
    <property type="match status" value="1"/>
</dbReference>
<keyword evidence="2 4" id="KW-0689">Ribosomal protein</keyword>
<dbReference type="GO" id="GO:0003729">
    <property type="term" value="F:mRNA binding"/>
    <property type="evidence" value="ECO:0007669"/>
    <property type="project" value="TreeGrafter"/>
</dbReference>
<evidence type="ECO:0000256" key="4">
    <source>
        <dbReference type="HAMAP-Rule" id="MF_01366"/>
    </source>
</evidence>
<dbReference type="GO" id="GO:0006412">
    <property type="term" value="P:translation"/>
    <property type="evidence" value="ECO:0007669"/>
    <property type="project" value="UniProtKB-UniRule"/>
</dbReference>
<dbReference type="Pfam" id="PF00572">
    <property type="entry name" value="Ribosomal_L13"/>
    <property type="match status" value="1"/>
</dbReference>
<dbReference type="EMBL" id="MFMW01000024">
    <property type="protein sequence ID" value="OGG86993.1"/>
    <property type="molecule type" value="Genomic_DNA"/>
</dbReference>
<dbReference type="NCBIfam" id="TIGR01066">
    <property type="entry name" value="rplM_bact"/>
    <property type="match status" value="1"/>
</dbReference>
<comment type="similarity">
    <text evidence="1 4">Belongs to the universal ribosomal protein uL13 family.</text>
</comment>
<keyword evidence="3 4" id="KW-0687">Ribonucleoprotein</keyword>
<evidence type="ECO:0000256" key="1">
    <source>
        <dbReference type="ARBA" id="ARBA00006227"/>
    </source>
</evidence>
<dbReference type="InterPro" id="IPR036899">
    <property type="entry name" value="Ribosomal_uL13_sf"/>
</dbReference>
<evidence type="ECO:0000313" key="6">
    <source>
        <dbReference type="Proteomes" id="UP000179136"/>
    </source>
</evidence>